<organism evidence="3 4">
    <name type="scientific">Frigoriglobus tundricola</name>
    <dbReference type="NCBI Taxonomy" id="2774151"/>
    <lineage>
        <taxon>Bacteria</taxon>
        <taxon>Pseudomonadati</taxon>
        <taxon>Planctomycetota</taxon>
        <taxon>Planctomycetia</taxon>
        <taxon>Gemmatales</taxon>
        <taxon>Gemmataceae</taxon>
        <taxon>Frigoriglobus</taxon>
    </lineage>
</organism>
<keyword evidence="1" id="KW-1133">Transmembrane helix</keyword>
<dbReference type="PANTHER" id="PTHR34351:SF2">
    <property type="entry name" value="DUF58 DOMAIN-CONTAINING PROTEIN"/>
    <property type="match status" value="1"/>
</dbReference>
<accession>A0A6M5Z2B4</accession>
<keyword evidence="4" id="KW-1185">Reference proteome</keyword>
<keyword evidence="1" id="KW-0472">Membrane</keyword>
<protein>
    <submittedName>
        <fullName evidence="3">Putative membrane protein</fullName>
    </submittedName>
</protein>
<evidence type="ECO:0000313" key="4">
    <source>
        <dbReference type="Proteomes" id="UP000503447"/>
    </source>
</evidence>
<proteinExistence type="predicted"/>
<name>A0A6M5Z2B4_9BACT</name>
<dbReference type="RefSeq" id="WP_171474291.1">
    <property type="nucleotide sequence ID" value="NZ_CP053452.2"/>
</dbReference>
<reference evidence="4" key="1">
    <citation type="submission" date="2020-05" db="EMBL/GenBank/DDBJ databases">
        <title>Frigoriglobus tundricola gen. nov., sp. nov., a psychrotolerant cellulolytic planctomycete of the family Gemmataceae with two divergent copies of 16S rRNA gene.</title>
        <authorList>
            <person name="Kulichevskaya I.S."/>
            <person name="Ivanova A.A."/>
            <person name="Naumoff D.G."/>
            <person name="Beletsky A.V."/>
            <person name="Rijpstra W.I.C."/>
            <person name="Sinninghe Damste J.S."/>
            <person name="Mardanov A.V."/>
            <person name="Ravin N.V."/>
            <person name="Dedysh S.N."/>
        </authorList>
    </citation>
    <scope>NUCLEOTIDE SEQUENCE [LARGE SCALE GENOMIC DNA]</scope>
    <source>
        <strain evidence="4">PL17</strain>
    </source>
</reference>
<gene>
    <name evidence="3" type="ORF">FTUN_6915</name>
</gene>
<evidence type="ECO:0000313" key="3">
    <source>
        <dbReference type="EMBL" id="QJW99312.1"/>
    </source>
</evidence>
<dbReference type="InterPro" id="IPR002881">
    <property type="entry name" value="DUF58"/>
</dbReference>
<feature type="domain" description="DUF58" evidence="2">
    <location>
        <begin position="198"/>
        <end position="284"/>
    </location>
</feature>
<dbReference type="KEGG" id="ftj:FTUN_6915"/>
<dbReference type="AlphaFoldDB" id="A0A6M5Z2B4"/>
<evidence type="ECO:0000256" key="1">
    <source>
        <dbReference type="SAM" id="Phobius"/>
    </source>
</evidence>
<dbReference type="PANTHER" id="PTHR34351">
    <property type="entry name" value="SLR1927 PROTEIN-RELATED"/>
    <property type="match status" value="1"/>
</dbReference>
<dbReference type="EMBL" id="CP053452">
    <property type="protein sequence ID" value="QJW99312.1"/>
    <property type="molecule type" value="Genomic_DNA"/>
</dbReference>
<sequence>MIWLVITGLMIGIAIALKAGLVAFAGYVLLGVYLISRFLARRWVRDLSAQRTCDAAPREVGESTEVTVTLKNTGALPIAWVLVEDLVPDFAVKARTPRLTIKGKRVHVITLGAKQTKTIKYKVTFAMRGYYPLGPTLLETGDVFGLHRRHRVVGKPAYVMVYPRIVPLPKYDFASQRPIGEVRLQNRLFEDPTRTAGVRQYVMGDPLQRVHWKVTARTGQLHCRVYEPTTLAGTTILVDFHQDGYPKRSEPHRSELAVTAAASIAYAVSVLNQQVGFASNGRDAADRIREESLAAESAEDQVKGHATREEAGERFGLNDESDRIRPVVVETRRGFDQFQQIREALARLELSDALTFAQFALEVSARIPRDATVIAILPQVPPETAIALGTLRRQGFAVTAILIGLDDGEKIVAHARLLAETVRDIRYANTVEELAHLGANTATPGAASYTVDVPLA</sequence>
<dbReference type="Pfam" id="PF01882">
    <property type="entry name" value="DUF58"/>
    <property type="match status" value="1"/>
</dbReference>
<keyword evidence="1" id="KW-0812">Transmembrane</keyword>
<evidence type="ECO:0000259" key="2">
    <source>
        <dbReference type="Pfam" id="PF01882"/>
    </source>
</evidence>
<dbReference type="Proteomes" id="UP000503447">
    <property type="component" value="Chromosome"/>
</dbReference>
<feature type="transmembrane region" description="Helical" evidence="1">
    <location>
        <begin position="6"/>
        <end position="35"/>
    </location>
</feature>